<proteinExistence type="predicted"/>
<reference evidence="1" key="1">
    <citation type="journal article" date="2014" name="Front. Microbiol.">
        <title>High frequency of phylogenetically diverse reductive dehalogenase-homologous genes in deep subseafloor sedimentary metagenomes.</title>
        <authorList>
            <person name="Kawai M."/>
            <person name="Futagami T."/>
            <person name="Toyoda A."/>
            <person name="Takaki Y."/>
            <person name="Nishi S."/>
            <person name="Hori S."/>
            <person name="Arai W."/>
            <person name="Tsubouchi T."/>
            <person name="Morono Y."/>
            <person name="Uchiyama I."/>
            <person name="Ito T."/>
            <person name="Fujiyama A."/>
            <person name="Inagaki F."/>
            <person name="Takami H."/>
        </authorList>
    </citation>
    <scope>NUCLEOTIDE SEQUENCE</scope>
    <source>
        <strain evidence="1">Expedition CK06-06</strain>
    </source>
</reference>
<comment type="caution">
    <text evidence="1">The sequence shown here is derived from an EMBL/GenBank/DDBJ whole genome shotgun (WGS) entry which is preliminary data.</text>
</comment>
<dbReference type="AlphaFoldDB" id="X1KTA0"/>
<evidence type="ECO:0008006" key="2">
    <source>
        <dbReference type="Google" id="ProtNLM"/>
    </source>
</evidence>
<sequence>KRFLYFTVCTLIFLSPLFPDIDLGLDSKDFRIEQSIEGGYHLWIRKKPDVNSVLLTESTADPARRAHSYTLRNPEYNRSNGDERRILDGKVLEGRGLYFLMDSTPEDHKELGKTFHIFIPYIVEYGYAWSRKGEIQILDGTFLNIRSFSKPYADYGGAYMDNPFMLRIEQLVIKEPGGEFMEEAVESFTGIAEKGGGKALRSSGKEDLIQRIGEIIDKTRGSSLDLVLALDTTRSMH</sequence>
<feature type="non-terminal residue" evidence="1">
    <location>
        <position position="1"/>
    </location>
</feature>
<name>X1KTA0_9ZZZZ</name>
<protein>
    <recommendedName>
        <fullName evidence="2">VWA domain-containing protein</fullName>
    </recommendedName>
</protein>
<organism evidence="1">
    <name type="scientific">marine sediment metagenome</name>
    <dbReference type="NCBI Taxonomy" id="412755"/>
    <lineage>
        <taxon>unclassified sequences</taxon>
        <taxon>metagenomes</taxon>
        <taxon>ecological metagenomes</taxon>
    </lineage>
</organism>
<gene>
    <name evidence="1" type="ORF">S03H2_61654</name>
</gene>
<accession>X1KTA0</accession>
<evidence type="ECO:0000313" key="1">
    <source>
        <dbReference type="EMBL" id="GAH85223.1"/>
    </source>
</evidence>
<feature type="non-terminal residue" evidence="1">
    <location>
        <position position="237"/>
    </location>
</feature>
<dbReference type="EMBL" id="BARU01039812">
    <property type="protein sequence ID" value="GAH85223.1"/>
    <property type="molecule type" value="Genomic_DNA"/>
</dbReference>